<sequence length="286" mass="32662">MLVLADRGFYSREFWQEATATGAELLWRVQSALKLHVVTDLADGSYLSVLLTTIERQRLRRHEARGLHAVPRGPMVRVIEYDITNRETHSGSPIRLITTILDPELASATELAAVYHQRWEFESSLAEIETRQRGSYRVLRSHSPEMVRQEIWALLLTHYAIRALMYEATNPDGLDPLRMSFIRTLRIVRRHVTGQAGFPQPTRHQPASRRRRDPPATQPGQTAPHLPPRHQTSQRHKVSAKNPGPQKHQTPRATRHPTHPPTKLTALAPRPPDTHLAVRYAHRSST</sequence>
<dbReference type="Proteomes" id="UP000466445">
    <property type="component" value="Chromosome"/>
</dbReference>
<gene>
    <name evidence="3" type="ORF">MSAR_20270</name>
</gene>
<evidence type="ECO:0000313" key="3">
    <source>
        <dbReference type="EMBL" id="BBY58891.1"/>
    </source>
</evidence>
<dbReference type="SUPFAM" id="SSF53098">
    <property type="entry name" value="Ribonuclease H-like"/>
    <property type="match status" value="1"/>
</dbReference>
<dbReference type="GO" id="GO:0004803">
    <property type="term" value="F:transposase activity"/>
    <property type="evidence" value="ECO:0007669"/>
    <property type="project" value="InterPro"/>
</dbReference>
<proteinExistence type="predicted"/>
<keyword evidence="4" id="KW-1185">Reference proteome</keyword>
<name>A0A7I7SR85_9MYCO</name>
<dbReference type="EMBL" id="AP022595">
    <property type="protein sequence ID" value="BBY58891.1"/>
    <property type="molecule type" value="Genomic_DNA"/>
</dbReference>
<dbReference type="GO" id="GO:0003677">
    <property type="term" value="F:DNA binding"/>
    <property type="evidence" value="ECO:0007669"/>
    <property type="project" value="InterPro"/>
</dbReference>
<dbReference type="AlphaFoldDB" id="A0A7I7SR85"/>
<reference evidence="3 4" key="1">
    <citation type="journal article" date="2019" name="Emerg. Microbes Infect.">
        <title>Comprehensive subspecies identification of 175 nontuberculous mycobacteria species based on 7547 genomic profiles.</title>
        <authorList>
            <person name="Matsumoto Y."/>
            <person name="Kinjo T."/>
            <person name="Motooka D."/>
            <person name="Nabeya D."/>
            <person name="Jung N."/>
            <person name="Uechi K."/>
            <person name="Horii T."/>
            <person name="Iida T."/>
            <person name="Fujita J."/>
            <person name="Nakamura S."/>
        </authorList>
    </citation>
    <scope>NUCLEOTIDE SEQUENCE [LARGE SCALE GENOMIC DNA]</scope>
    <source>
        <strain evidence="3 4">JCM 30395</strain>
    </source>
</reference>
<dbReference type="KEGG" id="msar:MSAR_20270"/>
<accession>A0A7I7SR85</accession>
<feature type="region of interest" description="Disordered" evidence="1">
    <location>
        <begin position="192"/>
        <end position="286"/>
    </location>
</feature>
<organism evidence="3 4">
    <name type="scientific">Mycolicibacterium sarraceniae</name>
    <dbReference type="NCBI Taxonomy" id="1534348"/>
    <lineage>
        <taxon>Bacteria</taxon>
        <taxon>Bacillati</taxon>
        <taxon>Actinomycetota</taxon>
        <taxon>Actinomycetes</taxon>
        <taxon>Mycobacteriales</taxon>
        <taxon>Mycobacteriaceae</taxon>
        <taxon>Mycolicibacterium</taxon>
    </lineage>
</organism>
<evidence type="ECO:0000259" key="2">
    <source>
        <dbReference type="Pfam" id="PF01609"/>
    </source>
</evidence>
<evidence type="ECO:0000256" key="1">
    <source>
        <dbReference type="SAM" id="MobiDB-lite"/>
    </source>
</evidence>
<dbReference type="PANTHER" id="PTHR33258:SF1">
    <property type="entry name" value="TRANSPOSASE INSL FOR INSERTION SEQUENCE ELEMENT IS186A-RELATED"/>
    <property type="match status" value="1"/>
</dbReference>
<feature type="domain" description="Transposase IS4-like" evidence="2">
    <location>
        <begin position="2"/>
        <end position="158"/>
    </location>
</feature>
<dbReference type="PANTHER" id="PTHR33258">
    <property type="entry name" value="TRANSPOSASE INSL FOR INSERTION SEQUENCE ELEMENT IS186A-RELATED"/>
    <property type="match status" value="1"/>
</dbReference>
<dbReference type="InterPro" id="IPR002559">
    <property type="entry name" value="Transposase_11"/>
</dbReference>
<evidence type="ECO:0000313" key="4">
    <source>
        <dbReference type="Proteomes" id="UP000466445"/>
    </source>
</evidence>
<feature type="compositionally biased region" description="Basic residues" evidence="1">
    <location>
        <begin position="249"/>
        <end position="258"/>
    </location>
</feature>
<dbReference type="Pfam" id="PF01609">
    <property type="entry name" value="DDE_Tnp_1"/>
    <property type="match status" value="1"/>
</dbReference>
<protein>
    <recommendedName>
        <fullName evidence="2">Transposase IS4-like domain-containing protein</fullName>
    </recommendedName>
</protein>
<dbReference type="InterPro" id="IPR012337">
    <property type="entry name" value="RNaseH-like_sf"/>
</dbReference>
<dbReference type="GO" id="GO:0006313">
    <property type="term" value="P:DNA transposition"/>
    <property type="evidence" value="ECO:0007669"/>
    <property type="project" value="InterPro"/>
</dbReference>